<keyword evidence="1" id="KW-0496">Mitochondrion</keyword>
<accession>A0A8K1I7W0</accession>
<dbReference type="AlphaFoldDB" id="A0A8K1I7W0"/>
<dbReference type="RefSeq" id="YP_010218721.1">
    <property type="nucleotide sequence ID" value="NC_058917.1"/>
</dbReference>
<dbReference type="GeneID" id="68665218"/>
<sequence length="117" mass="13144">MIYYLQAPFSISPILSQVYSQNSDPFSTQRANTYMVDGYIKKSIITISAENYLEDQSVERPSLSLSAFAPQSIRTMLIVEWIGGEWEAASLSLLPTFHNYTSSCEKWGGEAERGDAF</sequence>
<proteinExistence type="predicted"/>
<evidence type="ECO:0000313" key="1">
    <source>
        <dbReference type="EMBL" id="UBU98558.1"/>
    </source>
</evidence>
<protein>
    <submittedName>
        <fullName evidence="1">Uncharacterized protein</fullName>
    </submittedName>
</protein>
<geneLocation type="mitochondrion" evidence="1"/>
<organism evidence="1">
    <name type="scientific">Morchella brunnea</name>
    <dbReference type="NCBI Taxonomy" id="1174671"/>
    <lineage>
        <taxon>Eukaryota</taxon>
        <taxon>Fungi</taxon>
        <taxon>Dikarya</taxon>
        <taxon>Ascomycota</taxon>
        <taxon>Pezizomycotina</taxon>
        <taxon>Pezizomycetes</taxon>
        <taxon>Pezizales</taxon>
        <taxon>Morchellaceae</taxon>
        <taxon>Morchella</taxon>
    </lineage>
</organism>
<name>A0A8K1I7W0_9PEZI</name>
<gene>
    <name evidence="1" type="primary">orf117B</name>
</gene>
<dbReference type="EMBL" id="MW538937">
    <property type="protein sequence ID" value="UBU98558.1"/>
    <property type="molecule type" value="Genomic_DNA"/>
</dbReference>
<reference evidence="1" key="1">
    <citation type="submission" date="2021-01" db="EMBL/GenBank/DDBJ databases">
        <authorList>
            <person name="Sun H.-H."/>
            <person name="Zhang S."/>
            <person name="Zhang Y.-J."/>
        </authorList>
    </citation>
    <scope>NUCLEOTIDE SEQUENCE</scope>
    <source>
        <strain evidence="1">CMM1</strain>
    </source>
</reference>